<proteinExistence type="predicted"/>
<feature type="non-terminal residue" evidence="1">
    <location>
        <position position="59"/>
    </location>
</feature>
<comment type="caution">
    <text evidence="1">The sequence shown here is derived from an EMBL/GenBank/DDBJ whole genome shotgun (WGS) entry which is preliminary data.</text>
</comment>
<reference evidence="1" key="1">
    <citation type="journal article" date="2012" name="PLoS ONE">
        <title>Gene sets for utilization of primary and secondary nutrition supplies in the distal gut of endangered iberian lynx.</title>
        <authorList>
            <person name="Alcaide M."/>
            <person name="Messina E."/>
            <person name="Richter M."/>
            <person name="Bargiela R."/>
            <person name="Peplies J."/>
            <person name="Huws S.A."/>
            <person name="Newbold C.J."/>
            <person name="Golyshin P.N."/>
            <person name="Simon M.A."/>
            <person name="Lopez G."/>
            <person name="Yakimov M.M."/>
            <person name="Ferrer M."/>
        </authorList>
    </citation>
    <scope>NUCLEOTIDE SEQUENCE</scope>
</reference>
<sequence>MIYGSTDPIEQVVLTKPSGKTVLLNKIDDYFLMNQDLFILYNDVNAVNGTNHLDETGNY</sequence>
<dbReference type="EMBL" id="AMCI01007684">
    <property type="protein sequence ID" value="EJW92217.1"/>
    <property type="molecule type" value="Genomic_DNA"/>
</dbReference>
<accession>J9FRL2</accession>
<dbReference type="AlphaFoldDB" id="J9FRL2"/>
<gene>
    <name evidence="1" type="ORF">EVA_19675</name>
</gene>
<name>J9FRL2_9ZZZZ</name>
<organism evidence="1">
    <name type="scientific">gut metagenome</name>
    <dbReference type="NCBI Taxonomy" id="749906"/>
    <lineage>
        <taxon>unclassified sequences</taxon>
        <taxon>metagenomes</taxon>
        <taxon>organismal metagenomes</taxon>
    </lineage>
</organism>
<protein>
    <submittedName>
        <fullName evidence="1">Uncharacterized protein</fullName>
    </submittedName>
</protein>
<evidence type="ECO:0000313" key="1">
    <source>
        <dbReference type="EMBL" id="EJW92217.1"/>
    </source>
</evidence>